<evidence type="ECO:0000256" key="1">
    <source>
        <dbReference type="ARBA" id="ARBA00002530"/>
    </source>
</evidence>
<evidence type="ECO:0000256" key="2">
    <source>
        <dbReference type="ARBA" id="ARBA00005434"/>
    </source>
</evidence>
<reference evidence="8 9" key="1">
    <citation type="submission" date="2025-05" db="UniProtKB">
        <authorList>
            <consortium name="RefSeq"/>
        </authorList>
    </citation>
    <scope>IDENTIFICATION</scope>
    <source>
        <tissue evidence="8 9">Muscle</tissue>
    </source>
</reference>
<name>A0ABM1TB23_LIMPO</name>
<dbReference type="InterPro" id="IPR015943">
    <property type="entry name" value="WD40/YVTN_repeat-like_dom_sf"/>
</dbReference>
<accession>A0ABM1TB23</accession>
<feature type="compositionally biased region" description="Polar residues" evidence="6">
    <location>
        <begin position="7"/>
        <end position="22"/>
    </location>
</feature>
<dbReference type="RefSeq" id="XP_022253079.1">
    <property type="nucleotide sequence ID" value="XM_022397371.1"/>
</dbReference>
<dbReference type="InterPro" id="IPR001680">
    <property type="entry name" value="WD40_rpt"/>
</dbReference>
<dbReference type="Proteomes" id="UP000694941">
    <property type="component" value="Unplaced"/>
</dbReference>
<dbReference type="Gene3D" id="2.130.10.10">
    <property type="entry name" value="YVTN repeat-like/Quinoprotein amine dehydrogenase"/>
    <property type="match status" value="1"/>
</dbReference>
<dbReference type="InterPro" id="IPR050853">
    <property type="entry name" value="WD_repeat_DNA-damage-binding"/>
</dbReference>
<dbReference type="InterPro" id="IPR036322">
    <property type="entry name" value="WD40_repeat_dom_sf"/>
</dbReference>
<dbReference type="Pfam" id="PF00400">
    <property type="entry name" value="WD40"/>
    <property type="match status" value="1"/>
</dbReference>
<dbReference type="GeneID" id="106468972"/>
<keyword evidence="7" id="KW-1185">Reference proteome</keyword>
<evidence type="ECO:0000256" key="4">
    <source>
        <dbReference type="ARBA" id="ARBA00022574"/>
    </source>
</evidence>
<protein>
    <recommendedName>
        <fullName evidence="3">WD repeat-containing protein 76</fullName>
    </recommendedName>
</protein>
<gene>
    <name evidence="8 9" type="primary">LOC106468972</name>
</gene>
<comment type="function">
    <text evidence="1">Specifically binds 5-hydroxymethylcytosine (5hmC), suggesting that it acts as a specific reader of 5hmC.</text>
</comment>
<dbReference type="PANTHER" id="PTHR14773:SF0">
    <property type="entry name" value="WD REPEAT-CONTAINING PROTEIN 76"/>
    <property type="match status" value="1"/>
</dbReference>
<evidence type="ECO:0000256" key="3">
    <source>
        <dbReference type="ARBA" id="ARBA00021234"/>
    </source>
</evidence>
<feature type="region of interest" description="Disordered" evidence="6">
    <location>
        <begin position="1"/>
        <end position="54"/>
    </location>
</feature>
<sequence length="516" mass="58534">MAKYQKRGSNSMSSKVSQTSDFKSLAGKRSKVWSPDNGTVVSKKIKKEKQKEDDYEKMRQKNIAEKMALLQSLDILKAKQELAEVSGRKKQTKSSKGLKLTAVKEPVPLRPRSLRLQKRDPEGLIISEPSVPRFVDSIVQNVQKSHETLDFKDVCKNSDENGLEEFMFDMKNISKEKAVNFSNRSLKKYVKKFSKMKINSDQVAKVTPDRIFSVAIHPTTTKTLVIAGSKWGHIGFWDLKSQTGNDGVFLFEPHCRPVNCIKVSGDNHEKLYSSSYDGTIRCGDLVKCVFDEVYYTPEKKDDACFYFDFLSPQVLIITQGEGRLSIVDTRTGKKEPDRLFQLCYRRMKTVSVHPLKRDYFVTACSDGKASLWDLKNMQRKPQSVADLPHEKSVSSAFFSPVTGNYILTTSFDNKLRVFDSTELNEDIKVKKTYRHNNQTGRWLTPFQAIWLPNNEEGFVVGSMKHPRQIEVFDVNGDCAYTFMGESLGSVCSINAFHPTELVLAGGNSSGRVHVFM</sequence>
<dbReference type="PANTHER" id="PTHR14773">
    <property type="entry name" value="WD REPEAT-CONTAINING PROTEIN 76"/>
    <property type="match status" value="1"/>
</dbReference>
<keyword evidence="5" id="KW-0677">Repeat</keyword>
<evidence type="ECO:0000313" key="7">
    <source>
        <dbReference type="Proteomes" id="UP000694941"/>
    </source>
</evidence>
<evidence type="ECO:0000313" key="8">
    <source>
        <dbReference type="RefSeq" id="XP_013784880.1"/>
    </source>
</evidence>
<evidence type="ECO:0000256" key="5">
    <source>
        <dbReference type="ARBA" id="ARBA00022737"/>
    </source>
</evidence>
<dbReference type="RefSeq" id="XP_013784880.1">
    <property type="nucleotide sequence ID" value="XM_013929426.2"/>
</dbReference>
<proteinExistence type="inferred from homology"/>
<organism evidence="7 9">
    <name type="scientific">Limulus polyphemus</name>
    <name type="common">Atlantic horseshoe crab</name>
    <dbReference type="NCBI Taxonomy" id="6850"/>
    <lineage>
        <taxon>Eukaryota</taxon>
        <taxon>Metazoa</taxon>
        <taxon>Ecdysozoa</taxon>
        <taxon>Arthropoda</taxon>
        <taxon>Chelicerata</taxon>
        <taxon>Merostomata</taxon>
        <taxon>Xiphosura</taxon>
        <taxon>Limulidae</taxon>
        <taxon>Limulus</taxon>
    </lineage>
</organism>
<evidence type="ECO:0000313" key="9">
    <source>
        <dbReference type="RefSeq" id="XP_022253079.1"/>
    </source>
</evidence>
<evidence type="ECO:0000256" key="6">
    <source>
        <dbReference type="SAM" id="MobiDB-lite"/>
    </source>
</evidence>
<dbReference type="SMART" id="SM00320">
    <property type="entry name" value="WD40"/>
    <property type="match status" value="5"/>
</dbReference>
<keyword evidence="4" id="KW-0853">WD repeat</keyword>
<comment type="similarity">
    <text evidence="2">Belongs to the WD repeat DDB2/WDR76 family.</text>
</comment>
<dbReference type="SUPFAM" id="SSF50978">
    <property type="entry name" value="WD40 repeat-like"/>
    <property type="match status" value="1"/>
</dbReference>